<evidence type="ECO:0000259" key="1">
    <source>
        <dbReference type="Pfam" id="PF04991"/>
    </source>
</evidence>
<dbReference type="InterPro" id="IPR052942">
    <property type="entry name" value="LPS_cholinephosphotransferase"/>
</dbReference>
<dbReference type="GO" id="GO:0009100">
    <property type="term" value="P:glycoprotein metabolic process"/>
    <property type="evidence" value="ECO:0007669"/>
    <property type="project" value="UniProtKB-ARBA"/>
</dbReference>
<dbReference type="RefSeq" id="WP_134711455.1">
    <property type="nucleotide sequence ID" value="NZ_CP119081.1"/>
</dbReference>
<keyword evidence="3" id="KW-1185">Reference proteome</keyword>
<dbReference type="PANTHER" id="PTHR43404">
    <property type="entry name" value="LIPOPOLYSACCHARIDE CHOLINEPHOSPHOTRANSFERASE LICD"/>
    <property type="match status" value="1"/>
</dbReference>
<dbReference type="AlphaFoldDB" id="A0A4R9C2I3"/>
<protein>
    <submittedName>
        <fullName evidence="2">LicD family protein</fullName>
    </submittedName>
</protein>
<gene>
    <name evidence="2" type="ORF">EQF91_03130</name>
</gene>
<evidence type="ECO:0000313" key="2">
    <source>
        <dbReference type="EMBL" id="TFF66762.1"/>
    </source>
</evidence>
<dbReference type="GeneID" id="97030370"/>
<dbReference type="EMBL" id="SCFR01000007">
    <property type="protein sequence ID" value="TFF66762.1"/>
    <property type="molecule type" value="Genomic_DNA"/>
</dbReference>
<dbReference type="OrthoDB" id="9786100at2"/>
<comment type="caution">
    <text evidence="2">The sequence shown here is derived from an EMBL/GenBank/DDBJ whole genome shotgun (WGS) entry which is preliminary data.</text>
</comment>
<organism evidence="2 3">
    <name type="scientific">Helcococcus ovis</name>
    <dbReference type="NCBI Taxonomy" id="72026"/>
    <lineage>
        <taxon>Bacteria</taxon>
        <taxon>Bacillati</taxon>
        <taxon>Bacillota</taxon>
        <taxon>Tissierellia</taxon>
        <taxon>Tissierellales</taxon>
        <taxon>Peptoniphilaceae</taxon>
        <taxon>Helcococcus</taxon>
    </lineage>
</organism>
<dbReference type="InterPro" id="IPR007074">
    <property type="entry name" value="LicD/FKTN/FKRP_NTP_transf"/>
</dbReference>
<dbReference type="Proteomes" id="UP000297454">
    <property type="component" value="Unassembled WGS sequence"/>
</dbReference>
<reference evidence="2 3" key="1">
    <citation type="submission" date="2019-01" db="EMBL/GenBank/DDBJ databases">
        <title>Draft Genome Sequences of Helcococcus ovis Strains Isolated from the Uterus and Vagina of Dairy Cows with Metritis.</title>
        <authorList>
            <person name="Cunha F."/>
            <person name="Jeon S.J."/>
            <person name="Kutzer P."/>
            <person name="Galvao K.N."/>
        </authorList>
    </citation>
    <scope>NUCLEOTIDE SEQUENCE [LARGE SCALE GENOMIC DNA]</scope>
    <source>
        <strain evidence="2 3">KG-37</strain>
    </source>
</reference>
<dbReference type="PANTHER" id="PTHR43404:SF2">
    <property type="entry name" value="LIPOPOLYSACCHARIDE CHOLINEPHOSPHOTRANSFERASE LICD"/>
    <property type="match status" value="1"/>
</dbReference>
<accession>A0A4R9C2I3</accession>
<name>A0A4R9C2I3_9FIRM</name>
<proteinExistence type="predicted"/>
<sequence length="291" mass="34716">MDINNEYGIKDIQEKLLEILRYFDKFCKENNLKYVLAGGTLLGAVRNKGIIPWDDDLDVFMLREDYERLIKIWDEKADTKNYSCLRSNDKYNIHHAATEIKDNNTTFINNHSKDLDINHGLMIDVIPLDNIPSSKFKRIYQKINAFIFSCYNFQRLPNHKSKLIYYMTYIALKLVPSFKLKYKIWKKAEDNMIRAGKINDGMIASIIEGPTIMNQIFPRDWVENPEYLEFEDMVVPVPRDYHSWLEMSYGEYMIPPKKEDRVLRHDIFFYDMNTPYKKYRGIKYFTKGEKC</sequence>
<evidence type="ECO:0000313" key="3">
    <source>
        <dbReference type="Proteomes" id="UP000297454"/>
    </source>
</evidence>
<feature type="domain" description="LicD/FKTN/FKRP nucleotidyltransferase" evidence="1">
    <location>
        <begin position="27"/>
        <end position="250"/>
    </location>
</feature>
<dbReference type="Pfam" id="PF04991">
    <property type="entry name" value="LicD"/>
    <property type="match status" value="1"/>
</dbReference>